<dbReference type="EMBL" id="GGEC01013117">
    <property type="protein sequence ID" value="MBW93600.1"/>
    <property type="molecule type" value="Transcribed_RNA"/>
</dbReference>
<dbReference type="AlphaFoldDB" id="A0A2P2JJD6"/>
<sequence>MHFNPLQANKMLPIIMASTRIPSICTCLDSSKASTRKSF</sequence>
<reference evidence="1" key="1">
    <citation type="submission" date="2018-02" db="EMBL/GenBank/DDBJ databases">
        <title>Rhizophora mucronata_Transcriptome.</title>
        <authorList>
            <person name="Meera S.P."/>
            <person name="Sreeshan A."/>
            <person name="Augustine A."/>
        </authorList>
    </citation>
    <scope>NUCLEOTIDE SEQUENCE</scope>
    <source>
        <tissue evidence="1">Leaf</tissue>
    </source>
</reference>
<evidence type="ECO:0000313" key="1">
    <source>
        <dbReference type="EMBL" id="MBW93600.1"/>
    </source>
</evidence>
<name>A0A2P2JJD6_RHIMU</name>
<proteinExistence type="predicted"/>
<accession>A0A2P2JJD6</accession>
<organism evidence="1">
    <name type="scientific">Rhizophora mucronata</name>
    <name type="common">Asiatic mangrove</name>
    <dbReference type="NCBI Taxonomy" id="61149"/>
    <lineage>
        <taxon>Eukaryota</taxon>
        <taxon>Viridiplantae</taxon>
        <taxon>Streptophyta</taxon>
        <taxon>Embryophyta</taxon>
        <taxon>Tracheophyta</taxon>
        <taxon>Spermatophyta</taxon>
        <taxon>Magnoliopsida</taxon>
        <taxon>eudicotyledons</taxon>
        <taxon>Gunneridae</taxon>
        <taxon>Pentapetalae</taxon>
        <taxon>rosids</taxon>
        <taxon>fabids</taxon>
        <taxon>Malpighiales</taxon>
        <taxon>Rhizophoraceae</taxon>
        <taxon>Rhizophora</taxon>
    </lineage>
</organism>
<protein>
    <submittedName>
        <fullName evidence="1">Uncharacterized protein</fullName>
    </submittedName>
</protein>